<organism evidence="5 6">
    <name type="scientific">Vagococcus zengguangii</name>
    <dbReference type="NCBI Taxonomy" id="2571750"/>
    <lineage>
        <taxon>Bacteria</taxon>
        <taxon>Bacillati</taxon>
        <taxon>Bacillota</taxon>
        <taxon>Bacilli</taxon>
        <taxon>Lactobacillales</taxon>
        <taxon>Enterococcaceae</taxon>
        <taxon>Vagococcus</taxon>
    </lineage>
</organism>
<evidence type="ECO:0000256" key="2">
    <source>
        <dbReference type="ARBA" id="ARBA00023295"/>
    </source>
</evidence>
<reference evidence="5 6" key="1">
    <citation type="submission" date="2019-04" db="EMBL/GenBank/DDBJ databases">
        <title>Vagococcus sp. nov., isolated from faeces of yaks (Bos grunniens).</title>
        <authorList>
            <person name="Ge Y."/>
        </authorList>
    </citation>
    <scope>NUCLEOTIDE SEQUENCE [LARGE SCALE GENOMIC DNA]</scope>
    <source>
        <strain evidence="5 6">MN-17</strain>
    </source>
</reference>
<keyword evidence="6" id="KW-1185">Reference proteome</keyword>
<dbReference type="SUPFAM" id="SSF55545">
    <property type="entry name" value="beta-N-acetylhexosaminidase-like domain"/>
    <property type="match status" value="1"/>
</dbReference>
<dbReference type="InterPro" id="IPR017853">
    <property type="entry name" value="GH"/>
</dbReference>
<proteinExistence type="inferred from homology"/>
<feature type="domain" description="GH84" evidence="4">
    <location>
        <begin position="127"/>
        <end position="405"/>
    </location>
</feature>
<dbReference type="GO" id="GO:0005975">
    <property type="term" value="P:carbohydrate metabolic process"/>
    <property type="evidence" value="ECO:0007669"/>
    <property type="project" value="UniProtKB-ARBA"/>
</dbReference>
<evidence type="ECO:0000256" key="3">
    <source>
        <dbReference type="PROSITE-ProRule" id="PRU01353"/>
    </source>
</evidence>
<name>A0A4D7CQ31_9ENTE</name>
<dbReference type="InterPro" id="IPR051822">
    <property type="entry name" value="Glycosyl_Hydrolase_84"/>
</dbReference>
<dbReference type="Proteomes" id="UP000298615">
    <property type="component" value="Chromosome"/>
</dbReference>
<dbReference type="InterPro" id="IPR029018">
    <property type="entry name" value="Hex-like_dom2"/>
</dbReference>
<comment type="similarity">
    <text evidence="3">Belongs to the glycosyl hydrolase 84 family.</text>
</comment>
<sequence>MKTISKNYEEYYATGKQYFYPRSQLKVNFRGHFFRFEQLTDAIKEVPTVIDVVAEGEFDLKLHHHYNHEIKHDGYKLKVLSKDEVVIETGNMRGFQYGFESFMSLLKVTKLGIYLTKAEINHTPSFEMRGIIEGFYGIPWTSDDRLDLIDFLAANNMNTYMYAPKDDELQRKRWREFYPNEKLAEFETLLTKANDNQIDFYYMISPGNDINYLEESEVKVLTDKLQQMIDLGVNHFGLLLDDIDYILKGDIKNRFHSTAHAHAYLINQVNDYLASKLAAYELVICPTEYDNRFGSHYLEVLSQEVAPTIPFFWTGPDTLAGAITTEEIARMAKVYNRQMVIWDNVPVNDYQNDHELLFLTPYENRSKFLANEEFQVLGIVSNPMCQWQMSKVMVGTMAEFLWNAAGYEPARAVTNTLTELYDERVLSEMLTLATYFPNRYMRGFYSQELLDAIVAQEFETLDPQVSELAEVCQSLKVKLVDHKSYSELAPWLDRGIEDALVWEKIKHHPETLDVESYLKETKYRIGQDIPRQFVRLHLNK</sequence>
<dbReference type="Pfam" id="PF07555">
    <property type="entry name" value="NAGidase"/>
    <property type="match status" value="1"/>
</dbReference>
<dbReference type="PANTHER" id="PTHR13170:SF16">
    <property type="entry name" value="PROTEIN O-GLCNACASE"/>
    <property type="match status" value="1"/>
</dbReference>
<dbReference type="KEGG" id="vao:FA707_04120"/>
<evidence type="ECO:0000313" key="5">
    <source>
        <dbReference type="EMBL" id="QCI86198.1"/>
    </source>
</evidence>
<evidence type="ECO:0000259" key="4">
    <source>
        <dbReference type="PROSITE" id="PS52009"/>
    </source>
</evidence>
<keyword evidence="1 3" id="KW-0378">Hydrolase</keyword>
<evidence type="ECO:0000256" key="1">
    <source>
        <dbReference type="ARBA" id="ARBA00022801"/>
    </source>
</evidence>
<dbReference type="PROSITE" id="PS52009">
    <property type="entry name" value="GH84"/>
    <property type="match status" value="1"/>
</dbReference>
<gene>
    <name evidence="5" type="ORF">FA707_04120</name>
</gene>
<dbReference type="PANTHER" id="PTHR13170">
    <property type="entry name" value="O-GLCNACASE"/>
    <property type="match status" value="1"/>
</dbReference>
<feature type="active site" description="Proton donor" evidence="3">
    <location>
        <position position="242"/>
    </location>
</feature>
<dbReference type="SUPFAM" id="SSF51445">
    <property type="entry name" value="(Trans)glycosidases"/>
    <property type="match status" value="1"/>
</dbReference>
<evidence type="ECO:0000313" key="6">
    <source>
        <dbReference type="Proteomes" id="UP000298615"/>
    </source>
</evidence>
<dbReference type="Gene3D" id="3.20.20.80">
    <property type="entry name" value="Glycosidases"/>
    <property type="match status" value="1"/>
</dbReference>
<dbReference type="Gene3D" id="3.30.379.10">
    <property type="entry name" value="Chitobiase/beta-hexosaminidase domain 2-like"/>
    <property type="match status" value="1"/>
</dbReference>
<dbReference type="InterPro" id="IPR011496">
    <property type="entry name" value="O-GlcNAcase_cat"/>
</dbReference>
<accession>A0A4D7CQ31</accession>
<dbReference type="AlphaFoldDB" id="A0A4D7CQ31"/>
<dbReference type="GO" id="GO:0015929">
    <property type="term" value="F:hexosaminidase activity"/>
    <property type="evidence" value="ECO:0007669"/>
    <property type="project" value="UniProtKB-ARBA"/>
</dbReference>
<dbReference type="GO" id="GO:1901135">
    <property type="term" value="P:carbohydrate derivative metabolic process"/>
    <property type="evidence" value="ECO:0007669"/>
    <property type="project" value="UniProtKB-ARBA"/>
</dbReference>
<dbReference type="RefSeq" id="WP_136953033.1">
    <property type="nucleotide sequence ID" value="NZ_CP039712.1"/>
</dbReference>
<dbReference type="EMBL" id="CP039712">
    <property type="protein sequence ID" value="QCI86198.1"/>
    <property type="molecule type" value="Genomic_DNA"/>
</dbReference>
<keyword evidence="2 3" id="KW-0326">Glycosidase</keyword>
<protein>
    <submittedName>
        <fullName evidence="5">Hyaluronidase</fullName>
    </submittedName>
</protein>